<dbReference type="AlphaFoldDB" id="A0A9J6BY38"/>
<accession>A0A9J6BY38</accession>
<evidence type="ECO:0000313" key="2">
    <source>
        <dbReference type="Proteomes" id="UP001107558"/>
    </source>
</evidence>
<proteinExistence type="predicted"/>
<name>A0A9J6BY38_POLVA</name>
<dbReference type="EMBL" id="JADBJN010000002">
    <property type="protein sequence ID" value="KAG5674881.1"/>
    <property type="molecule type" value="Genomic_DNA"/>
</dbReference>
<protein>
    <submittedName>
        <fullName evidence="1">Uncharacterized protein</fullName>
    </submittedName>
</protein>
<organism evidence="1 2">
    <name type="scientific">Polypedilum vanderplanki</name>
    <name type="common">Sleeping chironomid midge</name>
    <dbReference type="NCBI Taxonomy" id="319348"/>
    <lineage>
        <taxon>Eukaryota</taxon>
        <taxon>Metazoa</taxon>
        <taxon>Ecdysozoa</taxon>
        <taxon>Arthropoda</taxon>
        <taxon>Hexapoda</taxon>
        <taxon>Insecta</taxon>
        <taxon>Pterygota</taxon>
        <taxon>Neoptera</taxon>
        <taxon>Endopterygota</taxon>
        <taxon>Diptera</taxon>
        <taxon>Nematocera</taxon>
        <taxon>Chironomoidea</taxon>
        <taxon>Chironomidae</taxon>
        <taxon>Chironominae</taxon>
        <taxon>Polypedilum</taxon>
        <taxon>Polypedilum</taxon>
    </lineage>
</organism>
<evidence type="ECO:0000313" key="1">
    <source>
        <dbReference type="EMBL" id="KAG5674881.1"/>
    </source>
</evidence>
<sequence>MPKHLLPPSHSSRSRIGFIQVESDDGSTSGVSFEYLKMLVEWAKIKKKKSSMLSILRSATSNKRKYIMGLKEC</sequence>
<gene>
    <name evidence="1" type="ORF">PVAND_004826</name>
</gene>
<keyword evidence="2" id="KW-1185">Reference proteome</keyword>
<reference evidence="1" key="1">
    <citation type="submission" date="2021-03" db="EMBL/GenBank/DDBJ databases">
        <title>Chromosome level genome of the anhydrobiotic midge Polypedilum vanderplanki.</title>
        <authorList>
            <person name="Yoshida Y."/>
            <person name="Kikawada T."/>
            <person name="Gusev O."/>
        </authorList>
    </citation>
    <scope>NUCLEOTIDE SEQUENCE</scope>
    <source>
        <strain evidence="1">NIAS01</strain>
        <tissue evidence="1">Whole body or cell culture</tissue>
    </source>
</reference>
<dbReference type="Proteomes" id="UP001107558">
    <property type="component" value="Chromosome 2"/>
</dbReference>
<comment type="caution">
    <text evidence="1">The sequence shown here is derived from an EMBL/GenBank/DDBJ whole genome shotgun (WGS) entry which is preliminary data.</text>
</comment>